<dbReference type="Gene3D" id="3.40.800.20">
    <property type="entry name" value="Histone deacetylase domain"/>
    <property type="match status" value="1"/>
</dbReference>
<comment type="similarity">
    <text evidence="2 13">Belongs to the histone deacetylase family. HD type 2 subfamily.</text>
</comment>
<feature type="active site" evidence="14">
    <location>
        <position position="781"/>
    </location>
</feature>
<feature type="binding site" evidence="15">
    <location>
        <position position="651"/>
    </location>
    <ligand>
        <name>Zn(2+)</name>
        <dbReference type="ChEBI" id="CHEBI:29105"/>
    </ligand>
</feature>
<dbReference type="AlphaFoldDB" id="A0A9J6CHZ6"/>
<sequence length="1068" mass="116906">MSTSPSDHENHITHKSTFDMARGSIGRERILSGVVGSHQQPNALQEDLNNELLALRREQELQQQKLWRDFQEQKKELELQHKMQIESKLQFAANECMFQELQLQRIAAEQRQNALLEEQQRRERELAAQAAAAAARRNNERHECNANASADVKQQLKTFLIQKKIEKEKGQQSTSWNRNLGVLKSSSGESLPISASASVSSHPYKIPQPPSSIAKYDSDFPLRKTASEPNLLKIRLKQSVIERNRARAGPLAARRQERLLLAHQRRLQKQVALAQATNCNSGTPDSGPNSPPTRGSPTSAPIQEENEDPQYNGANRANINDLQLFSSPSMPNISLGRPHLSNVAAAAVNHFALMSQLRPPSQTTILGHQTTIPAPYIIPQLELSDAQAQAATAAHLNHMQAVAHSVVAAAYGQQLSEAHNSQQQRLQKPGGHRPLGRTQSAPLPLGHPMLTGAPINIATLHENSEAERQAYEQQVLKQKIRQTALSRSNTRELLKEEEPGEVIDLTDKKQPPRTVITSTVITSTSQSLPHSASGDDRVHSEYLQKQREILLRQTMGASIENPYTRTPLLRPLSRTLSSPLVHVGHPGIASGIVTSGSASSLHSDTGQMIINEHPPPVNLSMNHHRIYENGSPNGKIKTGLAFDSIMLKHACVCGDNSSHPEHSGRLQSIWARLVETHLASRCDRLRSRKATQEELQVVHTEAHAILFGSNQINRQKIEASRASFVRLACGGVGVDLDTTWNENHTASAARMAAGCVIDLAFKVAKGDNKNGFAVVRPPGHHAEPGLAMGFCFFNSVAIAARLLRLKMPEINRILILDWDIHHGNGTQQIFYDDPNVLYLSIHRHDDGNFFPGTGASTECGSGAGLGFNVNLAWSGGLNPALGDAEYLAAFRTIVMPIARDFSPDIVLVSAGFDAAIGHPAPLGGYVISPSCFGHLTRELMQLAGGKVVMALEGGYDLPAICDSVQECVRALLGDEPAPICENELSRPPCANAIETLQKTIAIQLTHWPCVKQLAHTVGFSAIRALNSEHEESETVTAMAGLSMQSFNRLSDISHEDSSEPMDQDQDEK</sequence>
<dbReference type="OrthoDB" id="5232919at2759"/>
<feature type="binding site" evidence="15">
    <location>
        <position position="653"/>
    </location>
    <ligand>
        <name>Zn(2+)</name>
        <dbReference type="ChEBI" id="CHEBI:29105"/>
    </ligand>
</feature>
<dbReference type="GO" id="GO:0046872">
    <property type="term" value="F:metal ion binding"/>
    <property type="evidence" value="ECO:0007669"/>
    <property type="project" value="UniProtKB-KW"/>
</dbReference>
<dbReference type="Proteomes" id="UP001107558">
    <property type="component" value="Chromosome 1"/>
</dbReference>
<keyword evidence="10 13" id="KW-0804">Transcription</keyword>
<keyword evidence="16" id="KW-0175">Coiled coil</keyword>
<feature type="region of interest" description="Disordered" evidence="17">
    <location>
        <begin position="278"/>
        <end position="315"/>
    </location>
</feature>
<comment type="subcellular location">
    <subcellularLocation>
        <location evidence="1 13">Nucleus</location>
    </subcellularLocation>
</comment>
<evidence type="ECO:0000256" key="6">
    <source>
        <dbReference type="ARBA" id="ARBA00022801"/>
    </source>
</evidence>
<keyword evidence="5 15" id="KW-0479">Metal-binding</keyword>
<evidence type="ECO:0000256" key="3">
    <source>
        <dbReference type="ARBA" id="ARBA00012111"/>
    </source>
</evidence>
<evidence type="ECO:0000256" key="1">
    <source>
        <dbReference type="ARBA" id="ARBA00004123"/>
    </source>
</evidence>
<evidence type="ECO:0000259" key="18">
    <source>
        <dbReference type="Pfam" id="PF00850"/>
    </source>
</evidence>
<keyword evidence="8 13" id="KW-0156">Chromatin regulator</keyword>
<feature type="compositionally biased region" description="Polar residues" evidence="17">
    <location>
        <begin position="278"/>
        <end position="301"/>
    </location>
</feature>
<keyword evidence="20" id="KW-1185">Reference proteome</keyword>
<name>A0A9J6CHZ6_POLVA</name>
<dbReference type="EMBL" id="JADBJN010000001">
    <property type="protein sequence ID" value="KAG5681495.1"/>
    <property type="molecule type" value="Genomic_DNA"/>
</dbReference>
<comment type="caution">
    <text evidence="19">The sequence shown here is derived from an EMBL/GenBank/DDBJ whole genome shotgun (WGS) entry which is preliminary data.</text>
</comment>
<proteinExistence type="inferred from homology"/>
<dbReference type="CDD" id="cd11681">
    <property type="entry name" value="HDAC_classIIa"/>
    <property type="match status" value="1"/>
</dbReference>
<keyword evidence="9 13" id="KW-0805">Transcription regulation</keyword>
<evidence type="ECO:0000256" key="12">
    <source>
        <dbReference type="ARBA" id="ARBA00048287"/>
    </source>
</evidence>
<evidence type="ECO:0000256" key="15">
    <source>
        <dbReference type="PIRSR" id="PIRSR037911-2"/>
    </source>
</evidence>
<comment type="function">
    <text evidence="13">Responsible for the deacetylation of lysine residues on the N-terminal part of the core histones (H2A, H2B, H3 and H4). Histone deacetylation gives a tag for epigenetic repression and plays an important role in transcriptional regulation, cell cycle progression and developmental events.</text>
</comment>
<dbReference type="PANTHER" id="PTHR10625">
    <property type="entry name" value="HISTONE DEACETYLASE HDAC1-RELATED"/>
    <property type="match status" value="1"/>
</dbReference>
<dbReference type="GO" id="GO:0000122">
    <property type="term" value="P:negative regulation of transcription by RNA polymerase II"/>
    <property type="evidence" value="ECO:0007669"/>
    <property type="project" value="InterPro"/>
</dbReference>
<dbReference type="Pfam" id="PF00850">
    <property type="entry name" value="Hist_deacetyl"/>
    <property type="match status" value="1"/>
</dbReference>
<dbReference type="GO" id="GO:0000118">
    <property type="term" value="C:histone deacetylase complex"/>
    <property type="evidence" value="ECO:0007669"/>
    <property type="project" value="TreeGrafter"/>
</dbReference>
<dbReference type="InterPro" id="IPR000286">
    <property type="entry name" value="HDACs"/>
</dbReference>
<dbReference type="EC" id="3.5.1.98" evidence="3 13"/>
<evidence type="ECO:0000256" key="4">
    <source>
        <dbReference type="ARBA" id="ARBA00022491"/>
    </source>
</evidence>
<evidence type="ECO:0000256" key="5">
    <source>
        <dbReference type="ARBA" id="ARBA00022723"/>
    </source>
</evidence>
<keyword evidence="7 15" id="KW-0862">Zinc</keyword>
<evidence type="ECO:0000256" key="16">
    <source>
        <dbReference type="SAM" id="Coils"/>
    </source>
</evidence>
<feature type="binding site" evidence="15">
    <location>
        <position position="729"/>
    </location>
    <ligand>
        <name>Zn(2+)</name>
        <dbReference type="ChEBI" id="CHEBI:29105"/>
    </ligand>
</feature>
<evidence type="ECO:0000256" key="10">
    <source>
        <dbReference type="ARBA" id="ARBA00023163"/>
    </source>
</evidence>
<dbReference type="FunFam" id="3.40.800.20:FF:000002">
    <property type="entry name" value="Histone deacetylase"/>
    <property type="match status" value="1"/>
</dbReference>
<keyword evidence="6 13" id="KW-0378">Hydrolase</keyword>
<feature type="domain" description="Histone deacetylase" evidence="18">
    <location>
        <begin position="659"/>
        <end position="971"/>
    </location>
</feature>
<dbReference type="InterPro" id="IPR023801">
    <property type="entry name" value="His_deacetylse_dom"/>
</dbReference>
<dbReference type="InterPro" id="IPR023696">
    <property type="entry name" value="Ureohydrolase_dom_sf"/>
</dbReference>
<evidence type="ECO:0000256" key="14">
    <source>
        <dbReference type="PIRSR" id="PIRSR037911-1"/>
    </source>
</evidence>
<evidence type="ECO:0000256" key="17">
    <source>
        <dbReference type="SAM" id="MobiDB-lite"/>
    </source>
</evidence>
<dbReference type="InterPro" id="IPR046949">
    <property type="entry name" value="HDAC4/5/7/9"/>
</dbReference>
<dbReference type="PANTHER" id="PTHR10625:SF5">
    <property type="entry name" value="HISTONE DEACETYLASE"/>
    <property type="match status" value="1"/>
</dbReference>
<evidence type="ECO:0000256" key="9">
    <source>
        <dbReference type="ARBA" id="ARBA00023015"/>
    </source>
</evidence>
<evidence type="ECO:0000256" key="11">
    <source>
        <dbReference type="ARBA" id="ARBA00023242"/>
    </source>
</evidence>
<evidence type="ECO:0000256" key="7">
    <source>
        <dbReference type="ARBA" id="ARBA00022833"/>
    </source>
</evidence>
<keyword evidence="4 13" id="KW-0678">Repressor</keyword>
<organism evidence="19 20">
    <name type="scientific">Polypedilum vanderplanki</name>
    <name type="common">Sleeping chironomid midge</name>
    <dbReference type="NCBI Taxonomy" id="319348"/>
    <lineage>
        <taxon>Eukaryota</taxon>
        <taxon>Metazoa</taxon>
        <taxon>Ecdysozoa</taxon>
        <taxon>Arthropoda</taxon>
        <taxon>Hexapoda</taxon>
        <taxon>Insecta</taxon>
        <taxon>Pterygota</taxon>
        <taxon>Neoptera</taxon>
        <taxon>Endopterygota</taxon>
        <taxon>Diptera</taxon>
        <taxon>Nematocera</taxon>
        <taxon>Chironomoidea</taxon>
        <taxon>Chironomidae</taxon>
        <taxon>Chironominae</taxon>
        <taxon>Polypedilum</taxon>
        <taxon>Polypedilum</taxon>
    </lineage>
</organism>
<feature type="binding site" evidence="15">
    <location>
        <position position="659"/>
    </location>
    <ligand>
        <name>Zn(2+)</name>
        <dbReference type="ChEBI" id="CHEBI:29105"/>
    </ligand>
</feature>
<dbReference type="GO" id="GO:0040029">
    <property type="term" value="P:epigenetic regulation of gene expression"/>
    <property type="evidence" value="ECO:0007669"/>
    <property type="project" value="TreeGrafter"/>
</dbReference>
<reference evidence="19" key="1">
    <citation type="submission" date="2021-03" db="EMBL/GenBank/DDBJ databases">
        <title>Chromosome level genome of the anhydrobiotic midge Polypedilum vanderplanki.</title>
        <authorList>
            <person name="Yoshida Y."/>
            <person name="Kikawada T."/>
            <person name="Gusev O."/>
        </authorList>
    </citation>
    <scope>NUCLEOTIDE SEQUENCE</scope>
    <source>
        <strain evidence="19">NIAS01</strain>
        <tissue evidence="19">Whole body or cell culture</tissue>
    </source>
</reference>
<evidence type="ECO:0000256" key="8">
    <source>
        <dbReference type="ARBA" id="ARBA00022853"/>
    </source>
</evidence>
<evidence type="ECO:0000313" key="19">
    <source>
        <dbReference type="EMBL" id="KAG5681495.1"/>
    </source>
</evidence>
<dbReference type="PIRSF" id="PIRSF037911">
    <property type="entry name" value="HDAC_II_euk"/>
    <property type="match status" value="1"/>
</dbReference>
<dbReference type="PRINTS" id="PR01270">
    <property type="entry name" value="HDASUPER"/>
</dbReference>
<gene>
    <name evidence="19" type="ORF">PVAND_010924</name>
</gene>
<feature type="region of interest" description="Disordered" evidence="17">
    <location>
        <begin position="416"/>
        <end position="447"/>
    </location>
</feature>
<dbReference type="GO" id="GO:0141221">
    <property type="term" value="F:histone deacetylase activity, hydrolytic mechanism"/>
    <property type="evidence" value="ECO:0007669"/>
    <property type="project" value="UniProtKB-EC"/>
</dbReference>
<protein>
    <recommendedName>
        <fullName evidence="3 13">Histone deacetylase</fullName>
        <ecNumber evidence="3 13">3.5.1.98</ecNumber>
    </recommendedName>
</protein>
<feature type="coiled-coil region" evidence="16">
    <location>
        <begin position="98"/>
        <end position="136"/>
    </location>
</feature>
<accession>A0A9J6CHZ6</accession>
<feature type="compositionally biased region" description="Polar residues" evidence="17">
    <location>
        <begin position="416"/>
        <end position="426"/>
    </location>
</feature>
<dbReference type="SUPFAM" id="SSF52768">
    <property type="entry name" value="Arginase/deacetylase"/>
    <property type="match status" value="1"/>
</dbReference>
<dbReference type="InterPro" id="IPR037138">
    <property type="entry name" value="His_deacetylse_dom_sf"/>
</dbReference>
<evidence type="ECO:0000313" key="20">
    <source>
        <dbReference type="Proteomes" id="UP001107558"/>
    </source>
</evidence>
<evidence type="ECO:0000256" key="13">
    <source>
        <dbReference type="PIRNR" id="PIRNR037911"/>
    </source>
</evidence>
<keyword evidence="11" id="KW-0539">Nucleus</keyword>
<evidence type="ECO:0000256" key="2">
    <source>
        <dbReference type="ARBA" id="ARBA00007738"/>
    </source>
</evidence>
<comment type="catalytic activity">
    <reaction evidence="12 13">
        <text>N(6)-acetyl-L-lysyl-[histone] + H2O = L-lysyl-[histone] + acetate</text>
        <dbReference type="Rhea" id="RHEA:58196"/>
        <dbReference type="Rhea" id="RHEA-COMP:9845"/>
        <dbReference type="Rhea" id="RHEA-COMP:11338"/>
        <dbReference type="ChEBI" id="CHEBI:15377"/>
        <dbReference type="ChEBI" id="CHEBI:29969"/>
        <dbReference type="ChEBI" id="CHEBI:30089"/>
        <dbReference type="ChEBI" id="CHEBI:61930"/>
        <dbReference type="EC" id="3.5.1.98"/>
    </reaction>
</comment>